<dbReference type="HOGENOM" id="CLU_150639_0_0_6"/>
<organism evidence="2 3">
    <name type="scientific">Aliivibrio wodanis</name>
    <dbReference type="NCBI Taxonomy" id="80852"/>
    <lineage>
        <taxon>Bacteria</taxon>
        <taxon>Pseudomonadati</taxon>
        <taxon>Pseudomonadota</taxon>
        <taxon>Gammaproteobacteria</taxon>
        <taxon>Vibrionales</taxon>
        <taxon>Vibrionaceae</taxon>
        <taxon>Aliivibrio</taxon>
    </lineage>
</organism>
<feature type="transmembrane region" description="Helical" evidence="1">
    <location>
        <begin position="7"/>
        <end position="28"/>
    </location>
</feature>
<dbReference type="AlphaFoldDB" id="A0A090IMW5"/>
<dbReference type="OrthoDB" id="5829918at2"/>
<keyword evidence="1" id="KW-0812">Transmembrane</keyword>
<accession>A0A090IMW5</accession>
<protein>
    <submittedName>
        <fullName evidence="2">Putative type IV pilin</fullName>
    </submittedName>
</protein>
<gene>
    <name evidence="2" type="ORF">AWOD_I_0554</name>
</gene>
<name>A0A090IMW5_9GAMM</name>
<dbReference type="GeneID" id="28540115"/>
<sequence length="141" mass="15706">MISKQKGFSLLEVLISFILLITGVIGLIKLQVFMDKKAEYAASSIQALYAAESKLEYFRTRSIDGGNGTIQFDTIQTQTAPELVNSYKVTWIVIDSLPAVISGASTNTLKEVKVKAEWSDRWGETQAVTLQTMISRYSEFN</sequence>
<dbReference type="STRING" id="80852.AWOD_I_0554"/>
<keyword evidence="1" id="KW-0472">Membrane</keyword>
<evidence type="ECO:0000313" key="2">
    <source>
        <dbReference type="EMBL" id="CED70648.1"/>
    </source>
</evidence>
<dbReference type="InterPro" id="IPR012902">
    <property type="entry name" value="N_methyl_site"/>
</dbReference>
<dbReference type="PATRIC" id="fig|80852.17.peg.562"/>
<dbReference type="Pfam" id="PF07963">
    <property type="entry name" value="N_methyl"/>
    <property type="match status" value="1"/>
</dbReference>
<evidence type="ECO:0000313" key="3">
    <source>
        <dbReference type="Proteomes" id="UP000032427"/>
    </source>
</evidence>
<dbReference type="KEGG" id="awd:AWOD_I_0554"/>
<reference evidence="3" key="1">
    <citation type="submission" date="2014-09" db="EMBL/GenBank/DDBJ databases">
        <authorList>
            <person name="Hjerde E."/>
        </authorList>
    </citation>
    <scope>NUCLEOTIDE SEQUENCE [LARGE SCALE GENOMIC DNA]</scope>
    <source>
        <strain evidence="3">06/09/139</strain>
    </source>
</reference>
<dbReference type="Proteomes" id="UP000032427">
    <property type="component" value="Chromosome 1"/>
</dbReference>
<dbReference type="EMBL" id="LN554846">
    <property type="protein sequence ID" value="CED70648.1"/>
    <property type="molecule type" value="Genomic_DNA"/>
</dbReference>
<keyword evidence="1" id="KW-1133">Transmembrane helix</keyword>
<keyword evidence="3" id="KW-1185">Reference proteome</keyword>
<proteinExistence type="predicted"/>
<evidence type="ECO:0000256" key="1">
    <source>
        <dbReference type="SAM" id="Phobius"/>
    </source>
</evidence>